<sequence>MHPMHPVTVDVPAARTARARLLSPSVPIIASLTPSIPSVRRSSEGNPARDPVETAMDSQPGAHSYKSSLGRPPPHADRPRPNVTDARLPRRNRRGAVTVTAQGFAPSQPGPGAPSPSSSPLDPWPLLQAMPSDADRRQEGRT</sequence>
<name>A0A151GCE5_DRECN</name>
<feature type="compositionally biased region" description="Low complexity" evidence="1">
    <location>
        <begin position="115"/>
        <end position="128"/>
    </location>
</feature>
<gene>
    <name evidence="2" type="ORF">DCS_06739</name>
</gene>
<comment type="caution">
    <text evidence="2">The sequence shown here is derived from an EMBL/GenBank/DDBJ whole genome shotgun (WGS) entry which is preliminary data.</text>
</comment>
<dbReference type="EMBL" id="LAYC01000003">
    <property type="protein sequence ID" value="KYK54779.1"/>
    <property type="molecule type" value="Genomic_DNA"/>
</dbReference>
<proteinExistence type="predicted"/>
<dbReference type="InParanoid" id="A0A151GCE5"/>
<evidence type="ECO:0000313" key="3">
    <source>
        <dbReference type="Proteomes" id="UP000076580"/>
    </source>
</evidence>
<reference evidence="2 3" key="1">
    <citation type="journal article" date="2016" name="Sci. Rep.">
        <title>Insights into Adaptations to a Near-Obligate Nematode Endoparasitic Lifestyle from the Finished Genome of Drechmeria coniospora.</title>
        <authorList>
            <person name="Zhang L."/>
            <person name="Zhou Z."/>
            <person name="Guo Q."/>
            <person name="Fokkens L."/>
            <person name="Miskei M."/>
            <person name="Pocsi I."/>
            <person name="Zhang W."/>
            <person name="Chen M."/>
            <person name="Wang L."/>
            <person name="Sun Y."/>
            <person name="Donzelli B.G."/>
            <person name="Gibson D.M."/>
            <person name="Nelson D.R."/>
            <person name="Luo J.G."/>
            <person name="Rep M."/>
            <person name="Liu H."/>
            <person name="Yang S."/>
            <person name="Wang J."/>
            <person name="Krasnoff S.B."/>
            <person name="Xu Y."/>
            <person name="Molnar I."/>
            <person name="Lin M."/>
        </authorList>
    </citation>
    <scope>NUCLEOTIDE SEQUENCE [LARGE SCALE GENOMIC DNA]</scope>
    <source>
        <strain evidence="2 3">ARSEF 6962</strain>
    </source>
</reference>
<dbReference type="AlphaFoldDB" id="A0A151GCE5"/>
<organism evidence="2 3">
    <name type="scientific">Drechmeria coniospora</name>
    <name type="common">Nematophagous fungus</name>
    <name type="synonym">Meria coniospora</name>
    <dbReference type="NCBI Taxonomy" id="98403"/>
    <lineage>
        <taxon>Eukaryota</taxon>
        <taxon>Fungi</taxon>
        <taxon>Dikarya</taxon>
        <taxon>Ascomycota</taxon>
        <taxon>Pezizomycotina</taxon>
        <taxon>Sordariomycetes</taxon>
        <taxon>Hypocreomycetidae</taxon>
        <taxon>Hypocreales</taxon>
        <taxon>Ophiocordycipitaceae</taxon>
        <taxon>Drechmeria</taxon>
    </lineage>
</organism>
<protein>
    <submittedName>
        <fullName evidence="2">Uncharacterized protein</fullName>
    </submittedName>
</protein>
<dbReference type="RefSeq" id="XP_040654131.1">
    <property type="nucleotide sequence ID" value="XM_040804027.1"/>
</dbReference>
<keyword evidence="3" id="KW-1185">Reference proteome</keyword>
<dbReference type="GeneID" id="63719382"/>
<evidence type="ECO:0000313" key="2">
    <source>
        <dbReference type="EMBL" id="KYK54779.1"/>
    </source>
</evidence>
<evidence type="ECO:0000256" key="1">
    <source>
        <dbReference type="SAM" id="MobiDB-lite"/>
    </source>
</evidence>
<accession>A0A151GCE5</accession>
<feature type="region of interest" description="Disordered" evidence="1">
    <location>
        <begin position="32"/>
        <end position="142"/>
    </location>
</feature>
<dbReference type="Proteomes" id="UP000076580">
    <property type="component" value="Chromosome 03"/>
</dbReference>
<feature type="compositionally biased region" description="Basic and acidic residues" evidence="1">
    <location>
        <begin position="133"/>
        <end position="142"/>
    </location>
</feature>